<reference evidence="2 3" key="1">
    <citation type="journal article" date="2017" name="BMC Genomics">
        <title>Whole-genome assembly of Babesia ovata and comparative genomics between closely related pathogens.</title>
        <authorList>
            <person name="Yamagishi J."/>
            <person name="Asada M."/>
            <person name="Hakimi H."/>
            <person name="Tanaka T.Q."/>
            <person name="Sugimoto C."/>
            <person name="Kawazu S."/>
        </authorList>
    </citation>
    <scope>NUCLEOTIDE SEQUENCE [LARGE SCALE GENOMIC DNA]</scope>
    <source>
        <strain evidence="2 3">Miyake</strain>
    </source>
</reference>
<dbReference type="EMBL" id="BDSA01000003">
    <property type="protein sequence ID" value="GBE61256.1"/>
    <property type="molecule type" value="Genomic_DNA"/>
</dbReference>
<feature type="compositionally biased region" description="Basic and acidic residues" evidence="1">
    <location>
        <begin position="143"/>
        <end position="156"/>
    </location>
</feature>
<dbReference type="AlphaFoldDB" id="A0A2H6KE38"/>
<evidence type="ECO:0000313" key="3">
    <source>
        <dbReference type="Proteomes" id="UP000236319"/>
    </source>
</evidence>
<dbReference type="GeneID" id="39875026"/>
<sequence length="156" mass="17806">MKESSKSDPKSRKRPAADVAEESSTPTSETKQEDNKSGSNWLAKFLGKLDAGKKTEPTVTQQQVHEESDDSSDEETTEVTEPKPQRKALSYSELLFADLSEASSLIKKSHFCQMEVCEETWPEYREFMYKKYRSQVSKMKRRAQSEGDKKSRSHGD</sequence>
<comment type="caution">
    <text evidence="2">The sequence shown here is derived from an EMBL/GenBank/DDBJ whole genome shotgun (WGS) entry which is preliminary data.</text>
</comment>
<keyword evidence="3" id="KW-1185">Reference proteome</keyword>
<feature type="compositionally biased region" description="Basic and acidic residues" evidence="1">
    <location>
        <begin position="1"/>
        <end position="10"/>
    </location>
</feature>
<accession>A0A2H6KE38</accession>
<dbReference type="OrthoDB" id="366417at2759"/>
<dbReference type="RefSeq" id="XP_028867499.1">
    <property type="nucleotide sequence ID" value="XM_029011666.1"/>
</dbReference>
<feature type="region of interest" description="Disordered" evidence="1">
    <location>
        <begin position="135"/>
        <end position="156"/>
    </location>
</feature>
<dbReference type="VEuPathDB" id="PiroplasmaDB:BOVATA_027490"/>
<proteinExistence type="predicted"/>
<protein>
    <submittedName>
        <fullName evidence="2">Uncharacterized protein</fullName>
    </submittedName>
</protein>
<dbReference type="Proteomes" id="UP000236319">
    <property type="component" value="Unassembled WGS sequence"/>
</dbReference>
<feature type="compositionally biased region" description="Acidic residues" evidence="1">
    <location>
        <begin position="67"/>
        <end position="78"/>
    </location>
</feature>
<evidence type="ECO:0000256" key="1">
    <source>
        <dbReference type="SAM" id="MobiDB-lite"/>
    </source>
</evidence>
<feature type="region of interest" description="Disordered" evidence="1">
    <location>
        <begin position="1"/>
        <end position="89"/>
    </location>
</feature>
<evidence type="ECO:0000313" key="2">
    <source>
        <dbReference type="EMBL" id="GBE61256.1"/>
    </source>
</evidence>
<organism evidence="2 3">
    <name type="scientific">Babesia ovata</name>
    <dbReference type="NCBI Taxonomy" id="189622"/>
    <lineage>
        <taxon>Eukaryota</taxon>
        <taxon>Sar</taxon>
        <taxon>Alveolata</taxon>
        <taxon>Apicomplexa</taxon>
        <taxon>Aconoidasida</taxon>
        <taxon>Piroplasmida</taxon>
        <taxon>Babesiidae</taxon>
        <taxon>Babesia</taxon>
    </lineage>
</organism>
<name>A0A2H6KE38_9APIC</name>
<gene>
    <name evidence="2" type="ORF">BOVATA_027490</name>
</gene>